<keyword evidence="1" id="KW-0812">Transmembrane</keyword>
<feature type="transmembrane region" description="Helical" evidence="1">
    <location>
        <begin position="6"/>
        <end position="25"/>
    </location>
</feature>
<keyword evidence="1" id="KW-1133">Transmembrane helix</keyword>
<gene>
    <name evidence="2" type="ORF">GCM10011312_23260</name>
</gene>
<evidence type="ECO:0000313" key="2">
    <source>
        <dbReference type="EMBL" id="GGD99129.1"/>
    </source>
</evidence>
<protein>
    <submittedName>
        <fullName evidence="2">Membrane protein</fullName>
    </submittedName>
</protein>
<dbReference type="EMBL" id="BMGK01000010">
    <property type="protein sequence ID" value="GGD99129.1"/>
    <property type="molecule type" value="Genomic_DNA"/>
</dbReference>
<feature type="transmembrane region" description="Helical" evidence="1">
    <location>
        <begin position="56"/>
        <end position="73"/>
    </location>
</feature>
<organism evidence="2 3">
    <name type="scientific">Planktosalinus lacus</name>
    <dbReference type="NCBI Taxonomy" id="1526573"/>
    <lineage>
        <taxon>Bacteria</taxon>
        <taxon>Pseudomonadati</taxon>
        <taxon>Bacteroidota</taxon>
        <taxon>Flavobacteriia</taxon>
        <taxon>Flavobacteriales</taxon>
        <taxon>Flavobacteriaceae</taxon>
        <taxon>Planktosalinus</taxon>
    </lineage>
</organism>
<feature type="transmembrane region" description="Helical" evidence="1">
    <location>
        <begin position="32"/>
        <end position="50"/>
    </location>
</feature>
<comment type="caution">
    <text evidence="2">The sequence shown here is derived from an EMBL/GenBank/DDBJ whole genome shotgun (WGS) entry which is preliminary data.</text>
</comment>
<name>A0A8J2YAS5_9FLAO</name>
<sequence>MENDFFSNTELIGYLASLLLIISFLMRNIKTLRLINSLGCIAFIVYGFMLQTSWPIIITNAFIVGANIYYLFIKRAL</sequence>
<dbReference type="Proteomes" id="UP000652231">
    <property type="component" value="Unassembled WGS sequence"/>
</dbReference>
<reference evidence="2" key="2">
    <citation type="submission" date="2020-09" db="EMBL/GenBank/DDBJ databases">
        <authorList>
            <person name="Sun Q."/>
            <person name="Zhou Y."/>
        </authorList>
    </citation>
    <scope>NUCLEOTIDE SEQUENCE</scope>
    <source>
        <strain evidence="2">CGMCC 1.12924</strain>
    </source>
</reference>
<dbReference type="RefSeq" id="WP_188442724.1">
    <property type="nucleotide sequence ID" value="NZ_BMGK01000010.1"/>
</dbReference>
<keyword evidence="1" id="KW-0472">Membrane</keyword>
<reference evidence="2" key="1">
    <citation type="journal article" date="2014" name="Int. J. Syst. Evol. Microbiol.">
        <title>Complete genome sequence of Corynebacterium casei LMG S-19264T (=DSM 44701T), isolated from a smear-ripened cheese.</title>
        <authorList>
            <consortium name="US DOE Joint Genome Institute (JGI-PGF)"/>
            <person name="Walter F."/>
            <person name="Albersmeier A."/>
            <person name="Kalinowski J."/>
            <person name="Ruckert C."/>
        </authorList>
    </citation>
    <scope>NUCLEOTIDE SEQUENCE</scope>
    <source>
        <strain evidence="2">CGMCC 1.12924</strain>
    </source>
</reference>
<dbReference type="AlphaFoldDB" id="A0A8J2YAS5"/>
<keyword evidence="3" id="KW-1185">Reference proteome</keyword>
<accession>A0A8J2YAS5</accession>
<evidence type="ECO:0000313" key="3">
    <source>
        <dbReference type="Proteomes" id="UP000652231"/>
    </source>
</evidence>
<evidence type="ECO:0000256" key="1">
    <source>
        <dbReference type="SAM" id="Phobius"/>
    </source>
</evidence>
<proteinExistence type="predicted"/>